<dbReference type="EMBL" id="CM001403">
    <property type="protein sequence ID" value="EHQ25951.1"/>
    <property type="molecule type" value="Genomic_DNA"/>
</dbReference>
<dbReference type="AlphaFoldDB" id="H1YA70"/>
<evidence type="ECO:0000256" key="1">
    <source>
        <dbReference type="ARBA" id="ARBA00022741"/>
    </source>
</evidence>
<dbReference type="Pfam" id="PF00072">
    <property type="entry name" value="Response_reg"/>
    <property type="match status" value="1"/>
</dbReference>
<reference evidence="8" key="1">
    <citation type="submission" date="2011-09" db="EMBL/GenBank/DDBJ databases">
        <title>The permanent draft genome of Mucilaginibacter paludis DSM 18603.</title>
        <authorList>
            <consortium name="US DOE Joint Genome Institute (JGI-PGF)"/>
            <person name="Lucas S."/>
            <person name="Han J."/>
            <person name="Lapidus A."/>
            <person name="Bruce D."/>
            <person name="Goodwin L."/>
            <person name="Pitluck S."/>
            <person name="Peters L."/>
            <person name="Kyrpides N."/>
            <person name="Mavromatis K."/>
            <person name="Ivanova N."/>
            <person name="Mikhailova N."/>
            <person name="Held B."/>
            <person name="Detter J.C."/>
            <person name="Tapia R."/>
            <person name="Han C."/>
            <person name="Land M."/>
            <person name="Hauser L."/>
            <person name="Markowitz V."/>
            <person name="Cheng J.-F."/>
            <person name="Hugenholtz P."/>
            <person name="Woyke T."/>
            <person name="Wu D."/>
            <person name="Tindall B."/>
            <person name="Brambilla E."/>
            <person name="Klenk H.-P."/>
            <person name="Eisen J.A."/>
        </authorList>
    </citation>
    <scope>NUCLEOTIDE SEQUENCE [LARGE SCALE GENOMIC DNA]</scope>
    <source>
        <strain evidence="8">DSM 18603</strain>
    </source>
</reference>
<evidence type="ECO:0000256" key="2">
    <source>
        <dbReference type="ARBA" id="ARBA00022840"/>
    </source>
</evidence>
<dbReference type="Gene3D" id="3.40.50.300">
    <property type="entry name" value="P-loop containing nucleotide triphosphate hydrolases"/>
    <property type="match status" value="1"/>
</dbReference>
<dbReference type="InterPro" id="IPR058031">
    <property type="entry name" value="AAA_lid_NorR"/>
</dbReference>
<dbReference type="Pfam" id="PF25601">
    <property type="entry name" value="AAA_lid_14"/>
    <property type="match status" value="1"/>
</dbReference>
<dbReference type="InterPro" id="IPR025943">
    <property type="entry name" value="Sigma_54_int_dom_ATP-bd_2"/>
</dbReference>
<dbReference type="Pfam" id="PF00158">
    <property type="entry name" value="Sigma54_activat"/>
    <property type="match status" value="1"/>
</dbReference>
<dbReference type="PRINTS" id="PR01590">
    <property type="entry name" value="HTHFIS"/>
</dbReference>
<dbReference type="SUPFAM" id="SSF52172">
    <property type="entry name" value="CheY-like"/>
    <property type="match status" value="1"/>
</dbReference>
<protein>
    <submittedName>
        <fullName evidence="8">Two component, sigma54 specific, transcriptional regulator, Fis family</fullName>
    </submittedName>
</protein>
<feature type="domain" description="Sigma-54 factor interaction" evidence="6">
    <location>
        <begin position="143"/>
        <end position="372"/>
    </location>
</feature>
<keyword evidence="1" id="KW-0547">Nucleotide-binding</keyword>
<dbReference type="SUPFAM" id="SSF52540">
    <property type="entry name" value="P-loop containing nucleoside triphosphate hydrolases"/>
    <property type="match status" value="1"/>
</dbReference>
<dbReference type="HOGENOM" id="CLU_000445_0_6_10"/>
<evidence type="ECO:0000256" key="3">
    <source>
        <dbReference type="ARBA" id="ARBA00023015"/>
    </source>
</evidence>
<dbReference type="InterPro" id="IPR002078">
    <property type="entry name" value="Sigma_54_int"/>
</dbReference>
<dbReference type="InterPro" id="IPR027417">
    <property type="entry name" value="P-loop_NTPase"/>
</dbReference>
<keyword evidence="3" id="KW-0805">Transcription regulation</keyword>
<dbReference type="Proteomes" id="UP000002774">
    <property type="component" value="Chromosome"/>
</dbReference>
<dbReference type="PROSITE" id="PS50045">
    <property type="entry name" value="SIGMA54_INTERACT_4"/>
    <property type="match status" value="1"/>
</dbReference>
<organism evidence="8 9">
    <name type="scientific">Mucilaginibacter paludis DSM 18603</name>
    <dbReference type="NCBI Taxonomy" id="714943"/>
    <lineage>
        <taxon>Bacteria</taxon>
        <taxon>Pseudomonadati</taxon>
        <taxon>Bacteroidota</taxon>
        <taxon>Sphingobacteriia</taxon>
        <taxon>Sphingobacteriales</taxon>
        <taxon>Sphingobacteriaceae</taxon>
        <taxon>Mucilaginibacter</taxon>
    </lineage>
</organism>
<name>H1YA70_9SPHI</name>
<dbReference type="FunFam" id="3.40.50.300:FF:000006">
    <property type="entry name" value="DNA-binding transcriptional regulator NtrC"/>
    <property type="match status" value="1"/>
</dbReference>
<dbReference type="InterPro" id="IPR025662">
    <property type="entry name" value="Sigma_54_int_dom_ATP-bd_1"/>
</dbReference>
<keyword evidence="4" id="KW-0804">Transcription</keyword>
<dbReference type="SMART" id="SM00448">
    <property type="entry name" value="REC"/>
    <property type="match status" value="1"/>
</dbReference>
<dbReference type="PROSITE" id="PS50110">
    <property type="entry name" value="RESPONSE_REGULATORY"/>
    <property type="match status" value="1"/>
</dbReference>
<dbReference type="GO" id="GO:0005524">
    <property type="term" value="F:ATP binding"/>
    <property type="evidence" value="ECO:0007669"/>
    <property type="project" value="UniProtKB-KW"/>
</dbReference>
<evidence type="ECO:0000259" key="6">
    <source>
        <dbReference type="PROSITE" id="PS50045"/>
    </source>
</evidence>
<dbReference type="SMART" id="SM00382">
    <property type="entry name" value="AAA"/>
    <property type="match status" value="1"/>
</dbReference>
<dbReference type="PROSITE" id="PS00675">
    <property type="entry name" value="SIGMA54_INTERACT_1"/>
    <property type="match status" value="1"/>
</dbReference>
<dbReference type="InterPro" id="IPR001789">
    <property type="entry name" value="Sig_transdc_resp-reg_receiver"/>
</dbReference>
<evidence type="ECO:0000313" key="8">
    <source>
        <dbReference type="EMBL" id="EHQ25951.1"/>
    </source>
</evidence>
<dbReference type="SUPFAM" id="SSF46689">
    <property type="entry name" value="Homeodomain-like"/>
    <property type="match status" value="1"/>
</dbReference>
<feature type="domain" description="Response regulatory" evidence="7">
    <location>
        <begin position="4"/>
        <end position="118"/>
    </location>
</feature>
<dbReference type="InterPro" id="IPR011006">
    <property type="entry name" value="CheY-like_superfamily"/>
</dbReference>
<evidence type="ECO:0000256" key="4">
    <source>
        <dbReference type="ARBA" id="ARBA00023163"/>
    </source>
</evidence>
<proteinExistence type="predicted"/>
<dbReference type="InterPro" id="IPR003593">
    <property type="entry name" value="AAA+_ATPase"/>
</dbReference>
<keyword evidence="5" id="KW-0597">Phosphoprotein</keyword>
<dbReference type="Gene3D" id="1.10.10.60">
    <property type="entry name" value="Homeodomain-like"/>
    <property type="match status" value="1"/>
</dbReference>
<dbReference type="GO" id="GO:0043565">
    <property type="term" value="F:sequence-specific DNA binding"/>
    <property type="evidence" value="ECO:0007669"/>
    <property type="project" value="InterPro"/>
</dbReference>
<dbReference type="RefSeq" id="WP_008505847.1">
    <property type="nucleotide sequence ID" value="NZ_CM001403.1"/>
</dbReference>
<sequence>MLSTILILEDENKFGGLLSRIIEAEGYNVLQAQSARAGLKLMDSHDVRVVISDVKLPDANGVDLVKRIKDIHPFVEIINLTAFGSIKDSVRAIKNGAFDYIMKGDDNDRIIPIVNKAAEKANLQFQIHQLEKRLNHHHTFGDILGNSPATAEAILLAQKVAHTPTTVLLMGETGTGKEIFAQAIHEASDRSNKPFIAVNCSSFSNELLKSELFGHVAGSFTGALKDKKGLFEEADGGTLFLDEIGEMNLELQARLLRVLEDGTFNRVGDSKSMKVNARIIAATNKDLNYEAENNLFRLDLYYRLAVFTIHLPPLRERREDIEVLAKHFLNEFSTKLNCKVKKMDDFFLNVLTHHHWKGNIRELRNVMERVVIIAGSDTLTSDLLQFDFFTDDHDNFSSALNLSGIESQYIRKAMARSKGNKAEASRLLGIGLSTLYRKLEEYKL</sequence>
<dbReference type="PROSITE" id="PS00676">
    <property type="entry name" value="SIGMA54_INTERACT_2"/>
    <property type="match status" value="1"/>
</dbReference>
<dbReference type="Gene3D" id="3.40.50.2300">
    <property type="match status" value="1"/>
</dbReference>
<evidence type="ECO:0000259" key="7">
    <source>
        <dbReference type="PROSITE" id="PS50110"/>
    </source>
</evidence>
<accession>H1YA70</accession>
<dbReference type="InterPro" id="IPR009057">
    <property type="entry name" value="Homeodomain-like_sf"/>
</dbReference>
<keyword evidence="2" id="KW-0067">ATP-binding</keyword>
<dbReference type="Gene3D" id="1.10.8.60">
    <property type="match status" value="1"/>
</dbReference>
<dbReference type="PANTHER" id="PTHR32071">
    <property type="entry name" value="TRANSCRIPTIONAL REGULATORY PROTEIN"/>
    <property type="match status" value="1"/>
</dbReference>
<dbReference type="GO" id="GO:0000160">
    <property type="term" value="P:phosphorelay signal transduction system"/>
    <property type="evidence" value="ECO:0007669"/>
    <property type="project" value="InterPro"/>
</dbReference>
<dbReference type="OrthoDB" id="9782110at2"/>
<dbReference type="CDD" id="cd00009">
    <property type="entry name" value="AAA"/>
    <property type="match status" value="1"/>
</dbReference>
<evidence type="ECO:0000256" key="5">
    <source>
        <dbReference type="PROSITE-ProRule" id="PRU00169"/>
    </source>
</evidence>
<keyword evidence="9" id="KW-1185">Reference proteome</keyword>
<dbReference type="PANTHER" id="PTHR32071:SF121">
    <property type="entry name" value="SIGMA L-DEPENDENT TRANSCRIPTIONAL REGULATOR YQIR-RELATED"/>
    <property type="match status" value="1"/>
</dbReference>
<dbReference type="Pfam" id="PF02954">
    <property type="entry name" value="HTH_8"/>
    <property type="match status" value="1"/>
</dbReference>
<dbReference type="eggNOG" id="COG2204">
    <property type="taxonomic scope" value="Bacteria"/>
</dbReference>
<evidence type="ECO:0000313" key="9">
    <source>
        <dbReference type="Proteomes" id="UP000002774"/>
    </source>
</evidence>
<gene>
    <name evidence="8" type="ORF">Mucpa_1797</name>
</gene>
<dbReference type="STRING" id="714943.Mucpa_1797"/>
<dbReference type="InterPro" id="IPR002197">
    <property type="entry name" value="HTH_Fis"/>
</dbReference>
<feature type="modified residue" description="4-aspartylphosphate" evidence="5">
    <location>
        <position position="53"/>
    </location>
</feature>
<dbReference type="GO" id="GO:0006355">
    <property type="term" value="P:regulation of DNA-templated transcription"/>
    <property type="evidence" value="ECO:0007669"/>
    <property type="project" value="InterPro"/>
</dbReference>